<gene>
    <name evidence="1" type="ORF">KI387_031416</name>
</gene>
<feature type="non-terminal residue" evidence="1">
    <location>
        <position position="1"/>
    </location>
</feature>
<sequence length="119" mass="13115">KSCQDSSNKIDWEEKDGEEKSVLHEVYEDGIIEGYAHKGRALPILHKYFHFAGISQTTANDGQIKGVLNLEESCEDVPNKYVQNKGELIVDSPSLLHLPLQGAVNALRDIGAIDLAIVD</sequence>
<dbReference type="AlphaFoldDB" id="A0AA38CN41"/>
<evidence type="ECO:0000313" key="1">
    <source>
        <dbReference type="EMBL" id="KAH9299734.1"/>
    </source>
</evidence>
<dbReference type="EMBL" id="JAHRHJ020000010">
    <property type="protein sequence ID" value="KAH9299734.1"/>
    <property type="molecule type" value="Genomic_DNA"/>
</dbReference>
<name>A0AA38CN41_TAXCH</name>
<keyword evidence="2" id="KW-1185">Reference proteome</keyword>
<organism evidence="1 2">
    <name type="scientific">Taxus chinensis</name>
    <name type="common">Chinese yew</name>
    <name type="synonym">Taxus wallichiana var. chinensis</name>
    <dbReference type="NCBI Taxonomy" id="29808"/>
    <lineage>
        <taxon>Eukaryota</taxon>
        <taxon>Viridiplantae</taxon>
        <taxon>Streptophyta</taxon>
        <taxon>Embryophyta</taxon>
        <taxon>Tracheophyta</taxon>
        <taxon>Spermatophyta</taxon>
        <taxon>Pinopsida</taxon>
        <taxon>Pinidae</taxon>
        <taxon>Conifers II</taxon>
        <taxon>Cupressales</taxon>
        <taxon>Taxaceae</taxon>
        <taxon>Taxus</taxon>
    </lineage>
</organism>
<reference evidence="1 2" key="1">
    <citation type="journal article" date="2021" name="Nat. Plants">
        <title>The Taxus genome provides insights into paclitaxel biosynthesis.</title>
        <authorList>
            <person name="Xiong X."/>
            <person name="Gou J."/>
            <person name="Liao Q."/>
            <person name="Li Y."/>
            <person name="Zhou Q."/>
            <person name="Bi G."/>
            <person name="Li C."/>
            <person name="Du R."/>
            <person name="Wang X."/>
            <person name="Sun T."/>
            <person name="Guo L."/>
            <person name="Liang H."/>
            <person name="Lu P."/>
            <person name="Wu Y."/>
            <person name="Zhang Z."/>
            <person name="Ro D.K."/>
            <person name="Shang Y."/>
            <person name="Huang S."/>
            <person name="Yan J."/>
        </authorList>
    </citation>
    <scope>NUCLEOTIDE SEQUENCE [LARGE SCALE GENOMIC DNA]</scope>
    <source>
        <strain evidence="1">Ta-2019</strain>
    </source>
</reference>
<dbReference type="Proteomes" id="UP000824469">
    <property type="component" value="Unassembled WGS sequence"/>
</dbReference>
<feature type="non-terminal residue" evidence="1">
    <location>
        <position position="119"/>
    </location>
</feature>
<protein>
    <submittedName>
        <fullName evidence="1">Uncharacterized protein</fullName>
    </submittedName>
</protein>
<accession>A0AA38CN41</accession>
<proteinExistence type="predicted"/>
<evidence type="ECO:0000313" key="2">
    <source>
        <dbReference type="Proteomes" id="UP000824469"/>
    </source>
</evidence>
<comment type="caution">
    <text evidence="1">The sequence shown here is derived from an EMBL/GenBank/DDBJ whole genome shotgun (WGS) entry which is preliminary data.</text>
</comment>